<dbReference type="AlphaFoldDB" id="A0A0C2D9I6"/>
<dbReference type="EMBL" id="KN727131">
    <property type="protein sequence ID" value="KIH66413.1"/>
    <property type="molecule type" value="Genomic_DNA"/>
</dbReference>
<keyword evidence="1" id="KW-0472">Membrane</keyword>
<accession>A0A0C2D9I6</accession>
<evidence type="ECO:0000313" key="3">
    <source>
        <dbReference type="Proteomes" id="UP000054047"/>
    </source>
</evidence>
<gene>
    <name evidence="2" type="ORF">ANCDUO_03263</name>
</gene>
<proteinExistence type="predicted"/>
<organism evidence="2 3">
    <name type="scientific">Ancylostoma duodenale</name>
    <dbReference type="NCBI Taxonomy" id="51022"/>
    <lineage>
        <taxon>Eukaryota</taxon>
        <taxon>Metazoa</taxon>
        <taxon>Ecdysozoa</taxon>
        <taxon>Nematoda</taxon>
        <taxon>Chromadorea</taxon>
        <taxon>Rhabditida</taxon>
        <taxon>Rhabditina</taxon>
        <taxon>Rhabditomorpha</taxon>
        <taxon>Strongyloidea</taxon>
        <taxon>Ancylostomatidae</taxon>
        <taxon>Ancylostomatinae</taxon>
        <taxon>Ancylostoma</taxon>
    </lineage>
</organism>
<reference evidence="2 3" key="1">
    <citation type="submission" date="2013-12" db="EMBL/GenBank/DDBJ databases">
        <title>Draft genome of the parsitic nematode Ancylostoma duodenale.</title>
        <authorList>
            <person name="Mitreva M."/>
        </authorList>
    </citation>
    <scope>NUCLEOTIDE SEQUENCE [LARGE SCALE GENOMIC DNA]</scope>
    <source>
        <strain evidence="2 3">Zhejiang</strain>
    </source>
</reference>
<evidence type="ECO:0000256" key="1">
    <source>
        <dbReference type="SAM" id="Phobius"/>
    </source>
</evidence>
<keyword evidence="1" id="KW-0812">Transmembrane</keyword>
<dbReference type="Gene3D" id="1.20.1070.10">
    <property type="entry name" value="Rhodopsin 7-helix transmembrane proteins"/>
    <property type="match status" value="1"/>
</dbReference>
<feature type="transmembrane region" description="Helical" evidence="1">
    <location>
        <begin position="88"/>
        <end position="109"/>
    </location>
</feature>
<sequence>MSLEPEETRAATPLRIDRIMVDYEVDTNTTECMCSDLQTEDYSPLYAKCNLALIIFALPPLSLFGVCTNIANVYVYSRKRMQNSANTYLLFLACSDFLVILTGLFIFWIDCDLPGEPLTKCNTPLWKMFGTTSVWD</sequence>
<dbReference type="OrthoDB" id="5834272at2759"/>
<feature type="transmembrane region" description="Helical" evidence="1">
    <location>
        <begin position="51"/>
        <end position="76"/>
    </location>
</feature>
<name>A0A0C2D9I6_9BILA</name>
<keyword evidence="3" id="KW-1185">Reference proteome</keyword>
<dbReference type="SUPFAM" id="SSF81321">
    <property type="entry name" value="Family A G protein-coupled receptor-like"/>
    <property type="match status" value="1"/>
</dbReference>
<evidence type="ECO:0008006" key="4">
    <source>
        <dbReference type="Google" id="ProtNLM"/>
    </source>
</evidence>
<dbReference type="Proteomes" id="UP000054047">
    <property type="component" value="Unassembled WGS sequence"/>
</dbReference>
<keyword evidence="1" id="KW-1133">Transmembrane helix</keyword>
<dbReference type="PANTHER" id="PTHR47632">
    <property type="entry name" value="FMRFAMIDE PEPTIDE RECEPTOR FAMILY-RELATED"/>
    <property type="match status" value="1"/>
</dbReference>
<dbReference type="InterPro" id="IPR053326">
    <property type="entry name" value="GPCR1-like"/>
</dbReference>
<protein>
    <recommendedName>
        <fullName evidence="4">G-protein coupled receptors family 1 profile domain-containing protein</fullName>
    </recommendedName>
</protein>
<dbReference type="PANTHER" id="PTHR47632:SF4">
    <property type="entry name" value="G-PROTEIN COUPLED RECEPTORS FAMILY 1 PROFILE DOMAIN-CONTAINING PROTEIN"/>
    <property type="match status" value="1"/>
</dbReference>
<evidence type="ECO:0000313" key="2">
    <source>
        <dbReference type="EMBL" id="KIH66413.1"/>
    </source>
</evidence>